<dbReference type="PANTHER" id="PTHR11346:SF176">
    <property type="entry name" value="32 KDA BETA-GALACTOSIDE-BINDING LECTIN LEC-3"/>
    <property type="match status" value="1"/>
</dbReference>
<dbReference type="PROSITE" id="PS51304">
    <property type="entry name" value="GALECTIN"/>
    <property type="match status" value="1"/>
</dbReference>
<evidence type="ECO:0000313" key="4">
    <source>
        <dbReference type="Ensembl" id="ENSCCRP00015017582.1"/>
    </source>
</evidence>
<dbReference type="Ensembl" id="ENSCCRT00015018208.1">
    <property type="protein sequence ID" value="ENSCCRP00015017582.1"/>
    <property type="gene ID" value="ENSCCRG00015007671.1"/>
</dbReference>
<evidence type="ECO:0000313" key="5">
    <source>
        <dbReference type="Proteomes" id="UP000694700"/>
    </source>
</evidence>
<dbReference type="SUPFAM" id="SSF49899">
    <property type="entry name" value="Concanavalin A-like lectins/glucanases"/>
    <property type="match status" value="1"/>
</dbReference>
<dbReference type="Proteomes" id="UP000694700">
    <property type="component" value="Unplaced"/>
</dbReference>
<keyword evidence="1 2" id="KW-0430">Lectin</keyword>
<dbReference type="InterPro" id="IPR044156">
    <property type="entry name" value="Galectin-like"/>
</dbReference>
<protein>
    <recommendedName>
        <fullName evidence="2">Galectin</fullName>
    </recommendedName>
</protein>
<accession>A0A8C1T4M4</accession>
<reference evidence="4" key="1">
    <citation type="submission" date="2025-08" db="UniProtKB">
        <authorList>
            <consortium name="Ensembl"/>
        </authorList>
    </citation>
    <scope>IDENTIFICATION</scope>
</reference>
<dbReference type="AlphaFoldDB" id="A0A8C1T4M4"/>
<evidence type="ECO:0000256" key="2">
    <source>
        <dbReference type="RuleBase" id="RU102079"/>
    </source>
</evidence>
<feature type="domain" description="Galectin" evidence="3">
    <location>
        <begin position="10"/>
        <end position="145"/>
    </location>
</feature>
<evidence type="ECO:0000259" key="3">
    <source>
        <dbReference type="PROSITE" id="PS51304"/>
    </source>
</evidence>
<name>A0A8C1T4M4_CYPCA</name>
<sequence>MDGAKIWQDFYFLTPGLPTSGQNNPTAGSKQPNRWVGPFLTQFQVDLQYVSDIILHFNPRYERGGYVVHNTFQNVGWGSEEWKYENPFPRDHPFALQILVTGNKNDLFISTNGKPFSEYKHRLPSSHVNSICVGGQVEVNLIAFQYLGVMFSAEFMGGINIWQDFYFLTPGLSTSVYIESYLITHNQTVPYKSIIHGGLKPGKAIIIPGIISQSADSISDEQLLLTNTITSSTY</sequence>
<dbReference type="GO" id="GO:0030246">
    <property type="term" value="F:carbohydrate binding"/>
    <property type="evidence" value="ECO:0007669"/>
    <property type="project" value="UniProtKB-UniRule"/>
</dbReference>
<dbReference type="InterPro" id="IPR013320">
    <property type="entry name" value="ConA-like_dom_sf"/>
</dbReference>
<evidence type="ECO:0000256" key="1">
    <source>
        <dbReference type="ARBA" id="ARBA00022734"/>
    </source>
</evidence>
<organism evidence="4 5">
    <name type="scientific">Cyprinus carpio</name>
    <name type="common">Common carp</name>
    <dbReference type="NCBI Taxonomy" id="7962"/>
    <lineage>
        <taxon>Eukaryota</taxon>
        <taxon>Metazoa</taxon>
        <taxon>Chordata</taxon>
        <taxon>Craniata</taxon>
        <taxon>Vertebrata</taxon>
        <taxon>Euteleostomi</taxon>
        <taxon>Actinopterygii</taxon>
        <taxon>Neopterygii</taxon>
        <taxon>Teleostei</taxon>
        <taxon>Ostariophysi</taxon>
        <taxon>Cypriniformes</taxon>
        <taxon>Cyprinidae</taxon>
        <taxon>Cyprininae</taxon>
        <taxon>Cyprinus</taxon>
    </lineage>
</organism>
<dbReference type="PANTHER" id="PTHR11346">
    <property type="entry name" value="GALECTIN"/>
    <property type="match status" value="1"/>
</dbReference>
<dbReference type="SMART" id="SM00908">
    <property type="entry name" value="Gal-bind_lectin"/>
    <property type="match status" value="1"/>
</dbReference>
<dbReference type="InterPro" id="IPR001079">
    <property type="entry name" value="Galectin_CRD"/>
</dbReference>
<proteinExistence type="predicted"/>
<dbReference type="Pfam" id="PF00337">
    <property type="entry name" value="Gal-bind_lectin"/>
    <property type="match status" value="1"/>
</dbReference>
<dbReference type="Gene3D" id="2.60.120.200">
    <property type="match status" value="1"/>
</dbReference>
<dbReference type="SMART" id="SM00276">
    <property type="entry name" value="GLECT"/>
    <property type="match status" value="1"/>
</dbReference>
<dbReference type="CDD" id="cd00070">
    <property type="entry name" value="GLECT"/>
    <property type="match status" value="1"/>
</dbReference>